<comment type="caution">
    <text evidence="2">The sequence shown here is derived from an EMBL/GenBank/DDBJ whole genome shotgun (WGS) entry which is preliminary data.</text>
</comment>
<dbReference type="Proteomes" id="UP000544872">
    <property type="component" value="Unassembled WGS sequence"/>
</dbReference>
<dbReference type="InterPro" id="IPR017896">
    <property type="entry name" value="4Fe4S_Fe-S-bd"/>
</dbReference>
<evidence type="ECO:0000313" key="3">
    <source>
        <dbReference type="Proteomes" id="UP000544872"/>
    </source>
</evidence>
<evidence type="ECO:0000259" key="1">
    <source>
        <dbReference type="PROSITE" id="PS51379"/>
    </source>
</evidence>
<proteinExistence type="predicted"/>
<organism evidence="2 3">
    <name type="scientific">Novispirillum itersonii</name>
    <name type="common">Aquaspirillum itersonii</name>
    <dbReference type="NCBI Taxonomy" id="189"/>
    <lineage>
        <taxon>Bacteria</taxon>
        <taxon>Pseudomonadati</taxon>
        <taxon>Pseudomonadota</taxon>
        <taxon>Alphaproteobacteria</taxon>
        <taxon>Rhodospirillales</taxon>
        <taxon>Novispirillaceae</taxon>
        <taxon>Novispirillum</taxon>
    </lineage>
</organism>
<keyword evidence="3" id="KW-1185">Reference proteome</keyword>
<gene>
    <name evidence="2" type="ORF">FHS48_002223</name>
</gene>
<reference evidence="2 3" key="1">
    <citation type="submission" date="2020-08" db="EMBL/GenBank/DDBJ databases">
        <title>Genomic Encyclopedia of Type Strains, Phase IV (KMG-IV): sequencing the most valuable type-strain genomes for metagenomic binning, comparative biology and taxonomic classification.</title>
        <authorList>
            <person name="Goeker M."/>
        </authorList>
    </citation>
    <scope>NUCLEOTIDE SEQUENCE [LARGE SCALE GENOMIC DNA]</scope>
    <source>
        <strain evidence="2 3">DSM 11590</strain>
    </source>
</reference>
<dbReference type="AlphaFoldDB" id="A0A7X0DM85"/>
<feature type="domain" description="4Fe-4S ferredoxin-type" evidence="1">
    <location>
        <begin position="143"/>
        <end position="174"/>
    </location>
</feature>
<dbReference type="EMBL" id="JACIIX010000007">
    <property type="protein sequence ID" value="MBB6210798.1"/>
    <property type="molecule type" value="Genomic_DNA"/>
</dbReference>
<evidence type="ECO:0000313" key="2">
    <source>
        <dbReference type="EMBL" id="MBB6210798.1"/>
    </source>
</evidence>
<dbReference type="SUPFAM" id="SSF54862">
    <property type="entry name" value="4Fe-4S ferredoxins"/>
    <property type="match status" value="1"/>
</dbReference>
<name>A0A7X0DM85_NOVIT</name>
<dbReference type="RefSeq" id="WP_184263617.1">
    <property type="nucleotide sequence ID" value="NZ_JACIIX010000007.1"/>
</dbReference>
<accession>A0A7X0DM85</accession>
<sequence length="227" mass="24714">MDREGLPPDGVRPFVFLEEALKPLGLCLRGGFTLTETDGLGEGSLLLVGSVGSALWSVAPQQFRAVDDPLDDWTRRVIDPLAARCGARVLYPFAGPPFYPFQHWLRRALGLHPSPTGLLMDPVYGLWHALRAALILPVPWSEPPPAAHPSPCETCEDKPCLSVCPVQAITPAGPQPHRCAAELTGLDRGRCVPQGCLARQACPVGRTDRYPTAQQAFHQRAFLRLIS</sequence>
<dbReference type="PROSITE" id="PS51379">
    <property type="entry name" value="4FE4S_FER_2"/>
    <property type="match status" value="1"/>
</dbReference>
<protein>
    <submittedName>
        <fullName evidence="2">Ferredoxin</fullName>
    </submittedName>
</protein>